<feature type="signal peptide" evidence="2">
    <location>
        <begin position="1"/>
        <end position="23"/>
    </location>
</feature>
<dbReference type="EMBL" id="LZEU01000001">
    <property type="protein sequence ID" value="MBC9248863.1"/>
    <property type="molecule type" value="Genomic_DNA"/>
</dbReference>
<comment type="caution">
    <text evidence="3">The sequence shown here is derived from an EMBL/GenBank/DDBJ whole genome shotgun (WGS) entry which is preliminary data.</text>
</comment>
<gene>
    <name evidence="3" type="ORF">A9179_01105</name>
</gene>
<evidence type="ECO:0000313" key="4">
    <source>
        <dbReference type="Proteomes" id="UP000744555"/>
    </source>
</evidence>
<feature type="compositionally biased region" description="Basic and acidic residues" evidence="1">
    <location>
        <begin position="284"/>
        <end position="293"/>
    </location>
</feature>
<evidence type="ECO:0000256" key="2">
    <source>
        <dbReference type="SAM" id="SignalP"/>
    </source>
</evidence>
<keyword evidence="2" id="KW-0732">Signal</keyword>
<sequence length="301" mass="32794">MRRFPLSLAGLWLALFILQPAQAEAQLELLQLSACRTTNSFMLLRGEGLQPEHQQRYDGDRAALQAAFAQLAPDNQQALQQPYQQLLASLAEGQTFGPREDDLPWQYPGQLSRALVGLLEAAEARDGQTPETPLGTALKLEYLATQYVGQAYLGYFEITPSPDAHYVNQSGEQLLASLDNEMGQAMPLLEQQIPGQERRVQADWRYLRAALGDFDNAGRARLGRSGKPLVPLVISRHARSLSERLAALPGGQACSGVSSRCTLTVAPMDSRPGYSVASAAEPRVQGDGHEHGRLSRPPAAL</sequence>
<organism evidence="3 4">
    <name type="scientific">Aquipseudomonas alcaligenes</name>
    <name type="common">Pseudomonas alcaligenes</name>
    <dbReference type="NCBI Taxonomy" id="43263"/>
    <lineage>
        <taxon>Bacteria</taxon>
        <taxon>Pseudomonadati</taxon>
        <taxon>Pseudomonadota</taxon>
        <taxon>Gammaproteobacteria</taxon>
        <taxon>Pseudomonadales</taxon>
        <taxon>Pseudomonadaceae</taxon>
        <taxon>Aquipseudomonas</taxon>
    </lineage>
</organism>
<evidence type="ECO:0008006" key="5">
    <source>
        <dbReference type="Google" id="ProtNLM"/>
    </source>
</evidence>
<feature type="region of interest" description="Disordered" evidence="1">
    <location>
        <begin position="272"/>
        <end position="301"/>
    </location>
</feature>
<dbReference type="Proteomes" id="UP000744555">
    <property type="component" value="Unassembled WGS sequence"/>
</dbReference>
<evidence type="ECO:0000256" key="1">
    <source>
        <dbReference type="SAM" id="MobiDB-lite"/>
    </source>
</evidence>
<reference evidence="3 4" key="1">
    <citation type="submission" date="2016-06" db="EMBL/GenBank/DDBJ databases">
        <authorList>
            <person name="Ramos C."/>
            <person name="Pintado A."/>
            <person name="Crespo-Gomez J.I."/>
        </authorList>
    </citation>
    <scope>NUCLEOTIDE SEQUENCE [LARGE SCALE GENOMIC DNA]</scope>
    <source>
        <strain evidence="3 4">AVO110</strain>
    </source>
</reference>
<feature type="chain" id="PRO_5046775634" description="Imelysin-like domain-containing protein" evidence="2">
    <location>
        <begin position="24"/>
        <end position="301"/>
    </location>
</feature>
<protein>
    <recommendedName>
        <fullName evidence="5">Imelysin-like domain-containing protein</fullName>
    </recommendedName>
</protein>
<name>A0ABR7RXH4_AQUAC</name>
<evidence type="ECO:0000313" key="3">
    <source>
        <dbReference type="EMBL" id="MBC9248863.1"/>
    </source>
</evidence>
<accession>A0ABR7RXH4</accession>
<keyword evidence="4" id="KW-1185">Reference proteome</keyword>
<proteinExistence type="predicted"/>
<dbReference type="RefSeq" id="WP_187804026.1">
    <property type="nucleotide sequence ID" value="NZ_LZEU01000001.1"/>
</dbReference>